<dbReference type="AlphaFoldDB" id="A0A2T1DUQ4"/>
<reference evidence="2" key="1">
    <citation type="submission" date="2018-02" db="EMBL/GenBank/DDBJ databases">
        <authorList>
            <person name="Moore K."/>
            <person name="Momper L."/>
        </authorList>
    </citation>
    <scope>NUCLEOTIDE SEQUENCE [LARGE SCALE GENOMIC DNA]</scope>
    <source>
        <strain evidence="2">ULC18</strain>
    </source>
</reference>
<dbReference type="Proteomes" id="UP000239576">
    <property type="component" value="Unassembled WGS sequence"/>
</dbReference>
<name>A0A2T1DUQ4_9CYAN</name>
<evidence type="ECO:0000313" key="1">
    <source>
        <dbReference type="EMBL" id="PSB24225.1"/>
    </source>
</evidence>
<protein>
    <submittedName>
        <fullName evidence="1">Uncharacterized protein</fullName>
    </submittedName>
</protein>
<evidence type="ECO:0000313" key="2">
    <source>
        <dbReference type="Proteomes" id="UP000239576"/>
    </source>
</evidence>
<organism evidence="1 2">
    <name type="scientific">Stenomitos frigidus ULC18</name>
    <dbReference type="NCBI Taxonomy" id="2107698"/>
    <lineage>
        <taxon>Bacteria</taxon>
        <taxon>Bacillati</taxon>
        <taxon>Cyanobacteriota</taxon>
        <taxon>Cyanophyceae</taxon>
        <taxon>Leptolyngbyales</taxon>
        <taxon>Leptolyngbyaceae</taxon>
        <taxon>Stenomitos</taxon>
    </lineage>
</organism>
<reference evidence="1 2" key="2">
    <citation type="submission" date="2018-03" db="EMBL/GenBank/DDBJ databases">
        <title>The ancient ancestry and fast evolution of plastids.</title>
        <authorList>
            <person name="Moore K.R."/>
            <person name="Magnabosco C."/>
            <person name="Momper L."/>
            <person name="Gold D.A."/>
            <person name="Bosak T."/>
            <person name="Fournier G.P."/>
        </authorList>
    </citation>
    <scope>NUCLEOTIDE SEQUENCE [LARGE SCALE GENOMIC DNA]</scope>
    <source>
        <strain evidence="1 2">ULC18</strain>
    </source>
</reference>
<dbReference type="EMBL" id="PVWK01000150">
    <property type="protein sequence ID" value="PSB24225.1"/>
    <property type="molecule type" value="Genomic_DNA"/>
</dbReference>
<keyword evidence="2" id="KW-1185">Reference proteome</keyword>
<gene>
    <name evidence="1" type="ORF">C7B82_27880</name>
</gene>
<proteinExistence type="predicted"/>
<accession>A0A2T1DUQ4</accession>
<dbReference type="RefSeq" id="WP_106260254.1">
    <property type="nucleotide sequence ID" value="NZ_CAWNSW010000132.1"/>
</dbReference>
<comment type="caution">
    <text evidence="1">The sequence shown here is derived from an EMBL/GenBank/DDBJ whole genome shotgun (WGS) entry which is preliminary data.</text>
</comment>
<sequence length="106" mass="11207">MPKNCQKSAASLHSPKCQQQVATAPLKVAGSQPLVPLLSEPARLRLALPQAQYHAGTITITQPSPVTVKICSATFPLVRSHTWSVLTTAADRSTQSLRVQPLGGVA</sequence>